<gene>
    <name evidence="3" type="ORF">L485_21705</name>
</gene>
<dbReference type="InterPro" id="IPR050766">
    <property type="entry name" value="Bact_Lucif_Oxidored"/>
</dbReference>
<organism evidence="3 4">
    <name type="scientific">Sphingobium baderi LL03</name>
    <dbReference type="NCBI Taxonomy" id="1114964"/>
    <lineage>
        <taxon>Bacteria</taxon>
        <taxon>Pseudomonadati</taxon>
        <taxon>Pseudomonadota</taxon>
        <taxon>Alphaproteobacteria</taxon>
        <taxon>Sphingomonadales</taxon>
        <taxon>Sphingomonadaceae</taxon>
        <taxon>Sphingobium</taxon>
    </lineage>
</organism>
<dbReference type="InterPro" id="IPR011251">
    <property type="entry name" value="Luciferase-like_dom"/>
</dbReference>
<reference evidence="3 4" key="1">
    <citation type="journal article" date="2013" name="Genome Announc.">
        <title>Draft Genome Sequence of a Hexachlorocyclohexane-Degrading Bacterium, Sphingobium baderi Strain LL03T.</title>
        <authorList>
            <person name="Kaur J."/>
            <person name="Verma H."/>
            <person name="Tripathi C."/>
            <person name="Khurana J.P."/>
            <person name="Lal R."/>
        </authorList>
    </citation>
    <scope>NUCLEOTIDE SEQUENCE [LARGE SCALE GENOMIC DNA]</scope>
    <source>
        <strain evidence="3 4">LL03</strain>
    </source>
</reference>
<dbReference type="PANTHER" id="PTHR30137:SF20">
    <property type="entry name" value="N-ACETYL-S-ALKYLCYSTEINE MONOOXYGENASE"/>
    <property type="match status" value="1"/>
</dbReference>
<sequence>MAYRLSLLDKALIPPGVSPAQSLENTIALAQRAEELGYHRYWFAEHHGIANLGSSAPETLAAFVLARTSRIRVGTGGVMLQHYAPYKVAETFNLLSTLAPARVDLGIGRAPGGMPQATRALRSAPAGAKPVSFAEKIHELEAFLTASLPEDHEFAGALAAPQAPTAPERILLGSSVESAETAAHLGWSYCYAGHFDGDPDRIGRVFETYRAITGRTPLLAVVAFVAGTDAEARRLVGTLKLYRVRLSTGQTVNVGDLAMAEEFARQSGVSEYETEEVTPSVLAGTADHVRAELDRLHALHGVEEFIVDSPVPGFAERLASLEGLAREVIANPRSNILQTIPA</sequence>
<dbReference type="RefSeq" id="WP_021246866.1">
    <property type="nucleotide sequence ID" value="NZ_ATIB01000087.1"/>
</dbReference>
<dbReference type="Proteomes" id="UP000015524">
    <property type="component" value="Unassembled WGS sequence"/>
</dbReference>
<dbReference type="eggNOG" id="COG2141">
    <property type="taxonomic scope" value="Bacteria"/>
</dbReference>
<dbReference type="Pfam" id="PF00296">
    <property type="entry name" value="Bac_luciferase"/>
    <property type="match status" value="1"/>
</dbReference>
<dbReference type="NCBIfam" id="TIGR03558">
    <property type="entry name" value="oxido_grp_1"/>
    <property type="match status" value="1"/>
</dbReference>
<dbReference type="PATRIC" id="fig|1114964.3.peg.4250"/>
<proteinExistence type="predicted"/>
<keyword evidence="4" id="KW-1185">Reference proteome</keyword>
<evidence type="ECO:0000259" key="2">
    <source>
        <dbReference type="Pfam" id="PF00296"/>
    </source>
</evidence>
<dbReference type="Gene3D" id="3.20.20.30">
    <property type="entry name" value="Luciferase-like domain"/>
    <property type="match status" value="1"/>
</dbReference>
<dbReference type="InterPro" id="IPR036661">
    <property type="entry name" value="Luciferase-like_sf"/>
</dbReference>
<name>T0G9Y7_9SPHN</name>
<protein>
    <recommendedName>
        <fullName evidence="2">Luciferase-like domain-containing protein</fullName>
    </recommendedName>
</protein>
<dbReference type="SUPFAM" id="SSF51679">
    <property type="entry name" value="Bacterial luciferase-like"/>
    <property type="match status" value="1"/>
</dbReference>
<dbReference type="InterPro" id="IPR019949">
    <property type="entry name" value="CmoO-like"/>
</dbReference>
<feature type="domain" description="Luciferase-like" evidence="2">
    <location>
        <begin position="15"/>
        <end position="299"/>
    </location>
</feature>
<dbReference type="AlphaFoldDB" id="T0G9Y7"/>
<dbReference type="GO" id="GO:0016705">
    <property type="term" value="F:oxidoreductase activity, acting on paired donors, with incorporation or reduction of molecular oxygen"/>
    <property type="evidence" value="ECO:0007669"/>
    <property type="project" value="InterPro"/>
</dbReference>
<dbReference type="EMBL" id="ATIB01000087">
    <property type="protein sequence ID" value="EQA97481.1"/>
    <property type="molecule type" value="Genomic_DNA"/>
</dbReference>
<comment type="similarity">
    <text evidence="1">To bacterial alkanal monooxygenase alpha and beta chains.</text>
</comment>
<accession>T0G9Y7</accession>
<dbReference type="PANTHER" id="PTHR30137">
    <property type="entry name" value="LUCIFERASE-LIKE MONOOXYGENASE"/>
    <property type="match status" value="1"/>
</dbReference>
<evidence type="ECO:0000313" key="4">
    <source>
        <dbReference type="Proteomes" id="UP000015524"/>
    </source>
</evidence>
<comment type="caution">
    <text evidence="3">The sequence shown here is derived from an EMBL/GenBank/DDBJ whole genome shotgun (WGS) entry which is preliminary data.</text>
</comment>
<dbReference type="OrthoDB" id="9780518at2"/>
<dbReference type="GO" id="GO:0005829">
    <property type="term" value="C:cytosol"/>
    <property type="evidence" value="ECO:0007669"/>
    <property type="project" value="TreeGrafter"/>
</dbReference>
<evidence type="ECO:0000256" key="1">
    <source>
        <dbReference type="ARBA" id="ARBA00007789"/>
    </source>
</evidence>
<evidence type="ECO:0000313" key="3">
    <source>
        <dbReference type="EMBL" id="EQA97481.1"/>
    </source>
</evidence>